<dbReference type="EMBL" id="JAEQNE010000011">
    <property type="protein sequence ID" value="MBL0394988.1"/>
    <property type="molecule type" value="Genomic_DNA"/>
</dbReference>
<dbReference type="Proteomes" id="UP000599109">
    <property type="component" value="Unassembled WGS sequence"/>
</dbReference>
<dbReference type="Gene3D" id="3.40.50.2300">
    <property type="match status" value="2"/>
</dbReference>
<keyword evidence="2" id="KW-1185">Reference proteome</keyword>
<dbReference type="AlphaFoldDB" id="A0A936Z4S7"/>
<evidence type="ECO:0000313" key="2">
    <source>
        <dbReference type="Proteomes" id="UP000599109"/>
    </source>
</evidence>
<gene>
    <name evidence="1" type="ORF">JJ685_27895</name>
</gene>
<protein>
    <submittedName>
        <fullName evidence="1">Branched-chain amino acid ABC transporter substrate-binding protein</fullName>
    </submittedName>
</protein>
<organism evidence="1 2">
    <name type="scientific">Ramlibacter monticola</name>
    <dbReference type="NCBI Taxonomy" id="1926872"/>
    <lineage>
        <taxon>Bacteria</taxon>
        <taxon>Pseudomonadati</taxon>
        <taxon>Pseudomonadota</taxon>
        <taxon>Betaproteobacteria</taxon>
        <taxon>Burkholderiales</taxon>
        <taxon>Comamonadaceae</taxon>
        <taxon>Ramlibacter</taxon>
    </lineage>
</organism>
<dbReference type="SUPFAM" id="SSF53822">
    <property type="entry name" value="Periplasmic binding protein-like I"/>
    <property type="match status" value="1"/>
</dbReference>
<name>A0A936Z4S7_9BURK</name>
<reference evidence="1 2" key="1">
    <citation type="journal article" date="2017" name="Int. J. Syst. Evol. Microbiol.">
        <title>Ramlibacter monticola sp. nov., isolated from forest soil.</title>
        <authorList>
            <person name="Chaudhary D.K."/>
            <person name="Kim J."/>
        </authorList>
    </citation>
    <scope>NUCLEOTIDE SEQUENCE [LARGE SCALE GENOMIC DNA]</scope>
    <source>
        <strain evidence="1 2">KACC 19175</strain>
    </source>
</reference>
<accession>A0A936Z4S7</accession>
<evidence type="ECO:0000313" key="1">
    <source>
        <dbReference type="EMBL" id="MBL0394988.1"/>
    </source>
</evidence>
<sequence length="295" mass="32141">MLQRGVQHVVLELPAPGVAAVVAAAKGKDVMLFNAAAPEDILRAGQCAPQLFHTLPSHAMQMDAIAQLLVARKWNRPVVLVGPTPGDRLLQAAWQRSAKRFGVKPVAERAFKLSNDPRERDLGNVRLLTSERDYDAVVVLDAQGEFAAGVPYRTVLPRPVLGSNGLVAQAWSPFYERHGAPQLTRRFLRRAQRTMGSYDWATWMAARCAAEVAAAYIKTSLAQQVQALRQGAIAVDGYKGQRLTFRAWDGQLRQPVLLAHGGGIADIAPLEGFLHPRITLDTLGYDAPETGCKAP</sequence>
<proteinExistence type="predicted"/>
<dbReference type="InterPro" id="IPR028082">
    <property type="entry name" value="Peripla_BP_I"/>
</dbReference>
<comment type="caution">
    <text evidence="1">The sequence shown here is derived from an EMBL/GenBank/DDBJ whole genome shotgun (WGS) entry which is preliminary data.</text>
</comment>